<evidence type="ECO:0000256" key="2">
    <source>
        <dbReference type="ARBA" id="ARBA00022884"/>
    </source>
</evidence>
<comment type="similarity">
    <text evidence="1 4">Belongs to the pseudouridine synthase RsuA family.</text>
</comment>
<dbReference type="RefSeq" id="WP_039645212.1">
    <property type="nucleotide sequence ID" value="NZ_CP008747.1"/>
</dbReference>
<dbReference type="Proteomes" id="UP000285625">
    <property type="component" value="Unassembled WGS sequence"/>
</dbReference>
<dbReference type="Gene3D" id="3.30.70.1560">
    <property type="entry name" value="Alpha-L RNA-binding motif"/>
    <property type="match status" value="1"/>
</dbReference>
<reference evidence="5 6" key="1">
    <citation type="journal article" date="2016" name="Front. Microbiol.">
        <title>Comprehensive Phylogenetic Analysis of Bovine Non-aureus Staphylococci Species Based on Whole-Genome Sequencing.</title>
        <authorList>
            <person name="Naushad S."/>
            <person name="Barkema H.W."/>
            <person name="Luby C."/>
            <person name="Condas L.A."/>
            <person name="Nobrega D.B."/>
            <person name="Carson D.A."/>
            <person name="De Buck J."/>
        </authorList>
    </citation>
    <scope>NUCLEOTIDE SEQUENCE [LARGE SCALE GENOMIC DNA]</scope>
    <source>
        <strain evidence="5 6">SNUC 5959</strain>
    </source>
</reference>
<dbReference type="GO" id="GO:0005829">
    <property type="term" value="C:cytosol"/>
    <property type="evidence" value="ECO:0007669"/>
    <property type="project" value="UniProtKB-ARBA"/>
</dbReference>
<dbReference type="InterPro" id="IPR020094">
    <property type="entry name" value="TruA/RsuA/RluB/E/F_N"/>
</dbReference>
<evidence type="ECO:0000313" key="6">
    <source>
        <dbReference type="Proteomes" id="UP000285625"/>
    </source>
</evidence>
<dbReference type="Pfam" id="PF01479">
    <property type="entry name" value="S4"/>
    <property type="match status" value="1"/>
</dbReference>
<name>A0A0A8HSM4_STAHY</name>
<dbReference type="SMART" id="SM00363">
    <property type="entry name" value="S4"/>
    <property type="match status" value="1"/>
</dbReference>
<keyword evidence="3 4" id="KW-0413">Isomerase</keyword>
<dbReference type="SUPFAM" id="SSF55120">
    <property type="entry name" value="Pseudouridine synthase"/>
    <property type="match status" value="1"/>
</dbReference>
<dbReference type="GO" id="GO:0000455">
    <property type="term" value="P:enzyme-directed rRNA pseudouridine synthesis"/>
    <property type="evidence" value="ECO:0007669"/>
    <property type="project" value="UniProtKB-ARBA"/>
</dbReference>
<dbReference type="CDD" id="cd02553">
    <property type="entry name" value="PseudoU_synth_RsuA"/>
    <property type="match status" value="1"/>
</dbReference>
<evidence type="ECO:0000256" key="4">
    <source>
        <dbReference type="RuleBase" id="RU003887"/>
    </source>
</evidence>
<dbReference type="FunFam" id="3.10.290.10:FF:000003">
    <property type="entry name" value="Pseudouridine synthase"/>
    <property type="match status" value="1"/>
</dbReference>
<organism evidence="5 6">
    <name type="scientific">Staphylococcus hyicus</name>
    <dbReference type="NCBI Taxonomy" id="1284"/>
    <lineage>
        <taxon>Bacteria</taxon>
        <taxon>Bacillati</taxon>
        <taxon>Bacillota</taxon>
        <taxon>Bacilli</taxon>
        <taxon>Bacillales</taxon>
        <taxon>Staphylococcaceae</taxon>
        <taxon>Staphylococcus</taxon>
    </lineage>
</organism>
<dbReference type="GO" id="GO:0003723">
    <property type="term" value="F:RNA binding"/>
    <property type="evidence" value="ECO:0007669"/>
    <property type="project" value="UniProtKB-KW"/>
</dbReference>
<evidence type="ECO:0000313" key="5">
    <source>
        <dbReference type="EMBL" id="RIO47493.1"/>
    </source>
</evidence>
<dbReference type="EMBL" id="QXVO01000003">
    <property type="protein sequence ID" value="RIO47493.1"/>
    <property type="molecule type" value="Genomic_DNA"/>
</dbReference>
<dbReference type="PANTHER" id="PTHR47683:SF4">
    <property type="entry name" value="PSEUDOURIDINE SYNTHASE"/>
    <property type="match status" value="1"/>
</dbReference>
<sequence>MRIDKFLSQMGQGTRTEVKTLLKTGKVRLNEHVVKSPKLKIDPTQDVIEVDGQRIQYEPYVYLMMHKPKNVISATEDDQHETVIDLIQEYAHLNLFPVGRLDKDTEGLLLITNDGQFNHQLMNPNQHVPKTYYVETLNPISETDITVFKTGVTLKEGVLKPATLQIISAKHAFLTISEGKFHQVKRMFHSVGNEVVYLKRVKIANLSLDTSLAPGAYRKLTADDFKALGFEASLN</sequence>
<dbReference type="CDD" id="cd00165">
    <property type="entry name" value="S4"/>
    <property type="match status" value="1"/>
</dbReference>
<dbReference type="InterPro" id="IPR006145">
    <property type="entry name" value="PsdUridine_synth_RsuA/RluA"/>
</dbReference>
<protein>
    <recommendedName>
        <fullName evidence="4">Pseudouridine synthase</fullName>
        <ecNumber evidence="4">5.4.99.-</ecNumber>
    </recommendedName>
</protein>
<dbReference type="NCBIfam" id="TIGR00093">
    <property type="entry name" value="pseudouridine synthase"/>
    <property type="match status" value="1"/>
</dbReference>
<gene>
    <name evidence="5" type="ORF">BUZ57_01620</name>
</gene>
<dbReference type="KEGG" id="shu:SHYC_05870"/>
<dbReference type="PROSITE" id="PS01149">
    <property type="entry name" value="PSI_RSU"/>
    <property type="match status" value="1"/>
</dbReference>
<evidence type="ECO:0000256" key="3">
    <source>
        <dbReference type="ARBA" id="ARBA00023235"/>
    </source>
</evidence>
<dbReference type="InterPro" id="IPR000748">
    <property type="entry name" value="PsdUridine_synth_RsuA/RluB/E/F"/>
</dbReference>
<comment type="caution">
    <text evidence="5">The sequence shown here is derived from an EMBL/GenBank/DDBJ whole genome shotgun (WGS) entry which is preliminary data.</text>
</comment>
<dbReference type="InterPro" id="IPR050343">
    <property type="entry name" value="RsuA_PseudoU_synthase"/>
</dbReference>
<dbReference type="EC" id="5.4.99.-" evidence="4"/>
<dbReference type="HOGENOM" id="CLU_024979_1_2_9"/>
<dbReference type="SUPFAM" id="SSF55174">
    <property type="entry name" value="Alpha-L RNA-binding motif"/>
    <property type="match status" value="1"/>
</dbReference>
<dbReference type="InterPro" id="IPR042092">
    <property type="entry name" value="PsdUridine_s_RsuA/RluB/E/F_cat"/>
</dbReference>
<dbReference type="FunFam" id="3.30.70.1560:FF:000001">
    <property type="entry name" value="Pseudouridine synthase"/>
    <property type="match status" value="1"/>
</dbReference>
<dbReference type="STRING" id="1284.SHYC_05870"/>
<dbReference type="PROSITE" id="PS50889">
    <property type="entry name" value="S4"/>
    <property type="match status" value="1"/>
</dbReference>
<dbReference type="GeneID" id="41072967"/>
<dbReference type="InterPro" id="IPR018496">
    <property type="entry name" value="PsdUridine_synth_RsuA/RluB_CS"/>
</dbReference>
<dbReference type="GO" id="GO:0120159">
    <property type="term" value="F:rRNA pseudouridine synthase activity"/>
    <property type="evidence" value="ECO:0007669"/>
    <property type="project" value="UniProtKB-ARBA"/>
</dbReference>
<dbReference type="InterPro" id="IPR036986">
    <property type="entry name" value="S4_RNA-bd_sf"/>
</dbReference>
<proteinExistence type="inferred from homology"/>
<dbReference type="Gene3D" id="3.30.70.580">
    <property type="entry name" value="Pseudouridine synthase I, catalytic domain, N-terminal subdomain"/>
    <property type="match status" value="1"/>
</dbReference>
<dbReference type="InterPro" id="IPR002942">
    <property type="entry name" value="S4_RNA-bd"/>
</dbReference>
<dbReference type="PANTHER" id="PTHR47683">
    <property type="entry name" value="PSEUDOURIDINE SYNTHASE FAMILY PROTEIN-RELATED"/>
    <property type="match status" value="1"/>
</dbReference>
<dbReference type="Gene3D" id="3.10.290.10">
    <property type="entry name" value="RNA-binding S4 domain"/>
    <property type="match status" value="1"/>
</dbReference>
<dbReference type="Pfam" id="PF00849">
    <property type="entry name" value="PseudoU_synth_2"/>
    <property type="match status" value="1"/>
</dbReference>
<evidence type="ECO:0000256" key="1">
    <source>
        <dbReference type="ARBA" id="ARBA00008348"/>
    </source>
</evidence>
<dbReference type="AlphaFoldDB" id="A0A0A8HSM4"/>
<keyword evidence="2" id="KW-0694">RNA-binding</keyword>
<accession>A0A0A8HSM4</accession>
<dbReference type="InterPro" id="IPR020103">
    <property type="entry name" value="PsdUridine_synth_cat_dom_sf"/>
</dbReference>